<feature type="domain" description="Smr" evidence="9">
    <location>
        <begin position="100"/>
        <end position="175"/>
    </location>
</feature>
<evidence type="ECO:0000256" key="5">
    <source>
        <dbReference type="ARBA" id="ARBA00023010"/>
    </source>
</evidence>
<dbReference type="Pfam" id="PF08590">
    <property type="entry name" value="DUF1771"/>
    <property type="match status" value="1"/>
</dbReference>
<comment type="caution">
    <text evidence="10">The sequence shown here is derived from an EMBL/GenBank/DDBJ whole genome shotgun (WGS) entry which is preliminary data.</text>
</comment>
<dbReference type="Proteomes" id="UP001227543">
    <property type="component" value="Unassembled WGS sequence"/>
</dbReference>
<evidence type="ECO:0000256" key="3">
    <source>
        <dbReference type="ARBA" id="ARBA00022792"/>
    </source>
</evidence>
<keyword evidence="7" id="KW-0143">Chaperone</keyword>
<evidence type="ECO:0000256" key="7">
    <source>
        <dbReference type="ARBA" id="ARBA00023186"/>
    </source>
</evidence>
<keyword evidence="6" id="KW-1015">Disulfide bond</keyword>
<reference evidence="10 11" key="1">
    <citation type="submission" date="2016-10" db="EMBL/GenBank/DDBJ databases">
        <title>The genome sequence of Colletotrichum fioriniae PJ7.</title>
        <authorList>
            <person name="Baroncelli R."/>
        </authorList>
    </citation>
    <scope>NUCLEOTIDE SEQUENCE [LARGE SCALE GENOMIC DNA]</scope>
    <source>
        <strain evidence="10 11">Tom-12</strain>
    </source>
</reference>
<dbReference type="PANTHER" id="PTHR47417">
    <property type="entry name" value="SMR DOMAIN-CONTAINING PROTEIN YPL199C"/>
    <property type="match status" value="1"/>
</dbReference>
<dbReference type="Pfam" id="PF02953">
    <property type="entry name" value="zf-Tim10_DDP"/>
    <property type="match status" value="1"/>
</dbReference>
<evidence type="ECO:0000259" key="9">
    <source>
        <dbReference type="PROSITE" id="PS50828"/>
    </source>
</evidence>
<name>A0ABQ9RPM4_9PEZI</name>
<evidence type="ECO:0000256" key="6">
    <source>
        <dbReference type="ARBA" id="ARBA00023157"/>
    </source>
</evidence>
<evidence type="ECO:0000256" key="4">
    <source>
        <dbReference type="ARBA" id="ARBA00022927"/>
    </source>
</evidence>
<dbReference type="SUPFAM" id="SSF160443">
    <property type="entry name" value="SMR domain-like"/>
    <property type="match status" value="1"/>
</dbReference>
<dbReference type="GeneID" id="85402122"/>
<dbReference type="InterPro" id="IPR013899">
    <property type="entry name" value="DUF1771"/>
</dbReference>
<keyword evidence="5" id="KW-0811">Translocation</keyword>
<protein>
    <submittedName>
        <fullName evidence="10">Smr domain-containing protein</fullName>
    </submittedName>
</protein>
<feature type="compositionally biased region" description="Gly residues" evidence="8">
    <location>
        <begin position="187"/>
        <end position="198"/>
    </location>
</feature>
<dbReference type="SMART" id="SM00463">
    <property type="entry name" value="SMR"/>
    <property type="match status" value="1"/>
</dbReference>
<dbReference type="PANTHER" id="PTHR47417:SF1">
    <property type="entry name" value="SMR DOMAIN-CONTAINING PROTEIN YPL199C"/>
    <property type="match status" value="1"/>
</dbReference>
<dbReference type="InterPro" id="IPR053020">
    <property type="entry name" value="Smr_domain_protein"/>
</dbReference>
<sequence length="344" mass="38811">MSIPMNRLGGRAFSHADNDDDDTEREYDRLRDLAREEANKRNQAFERSQQAYQSGDGAAAKELSNEGKRHAQKMEDYNRQASEFIFRENNAAGRVTGSCVDLHGQYVEEAERILEERIRADRARGQEHLHAIVGKGNHSTGHVQKLKPRIEAICREMGLKYSTEENAGRIYINLQGGDATMPPPPHTGGGQQHHGGGQQQHHGGQQQHHGGQNQQHGGQTHGGQQQHHGGQNQQQNQDETGDLVVKILKKLEKACCIVILTKTEEAQLQQRLQKRQVKEFMNLFGNLVDHCFTSCIDDFTSKSLSSRETGCITRCIQKQMFSQQRLSERFQEHNAQMTAQMQGQ</sequence>
<comment type="similarity">
    <text evidence="2">Belongs to the small Tim family.</text>
</comment>
<proteinExistence type="inferred from homology"/>
<dbReference type="InterPro" id="IPR035427">
    <property type="entry name" value="Tim10-like_dom_sf"/>
</dbReference>
<dbReference type="Gene3D" id="1.10.287.810">
    <property type="entry name" value="Mitochondrial import inner membrane translocase subunit tim13 like domains"/>
    <property type="match status" value="1"/>
</dbReference>
<keyword evidence="3" id="KW-0472">Membrane</keyword>
<keyword evidence="4" id="KW-0653">Protein transport</keyword>
<dbReference type="Pfam" id="PF01713">
    <property type="entry name" value="Smr"/>
    <property type="match status" value="1"/>
</dbReference>
<evidence type="ECO:0000256" key="8">
    <source>
        <dbReference type="SAM" id="MobiDB-lite"/>
    </source>
</evidence>
<keyword evidence="4" id="KW-0813">Transport</keyword>
<evidence type="ECO:0000256" key="1">
    <source>
        <dbReference type="ARBA" id="ARBA00004137"/>
    </source>
</evidence>
<dbReference type="InterPro" id="IPR004217">
    <property type="entry name" value="Tim10-like"/>
</dbReference>
<feature type="region of interest" description="Disordered" evidence="8">
    <location>
        <begin position="174"/>
        <end position="238"/>
    </location>
</feature>
<accession>A0ABQ9RPM4</accession>
<feature type="compositionally biased region" description="Low complexity" evidence="8">
    <location>
        <begin position="199"/>
        <end position="237"/>
    </location>
</feature>
<dbReference type="PROSITE" id="PS50828">
    <property type="entry name" value="SMR"/>
    <property type="match status" value="1"/>
</dbReference>
<gene>
    <name evidence="10" type="ORF">CTAM01_01843</name>
</gene>
<organism evidence="10 11">
    <name type="scientific">Colletotrichum tamarilloi</name>
    <dbReference type="NCBI Taxonomy" id="1209934"/>
    <lineage>
        <taxon>Eukaryota</taxon>
        <taxon>Fungi</taxon>
        <taxon>Dikarya</taxon>
        <taxon>Ascomycota</taxon>
        <taxon>Pezizomycotina</taxon>
        <taxon>Sordariomycetes</taxon>
        <taxon>Hypocreomycetidae</taxon>
        <taxon>Glomerellales</taxon>
        <taxon>Glomerellaceae</taxon>
        <taxon>Colletotrichum</taxon>
        <taxon>Colletotrichum acutatum species complex</taxon>
    </lineage>
</organism>
<evidence type="ECO:0000313" key="10">
    <source>
        <dbReference type="EMBL" id="KAK1509720.1"/>
    </source>
</evidence>
<keyword evidence="3" id="KW-0496">Mitochondrion</keyword>
<dbReference type="InterPro" id="IPR036063">
    <property type="entry name" value="Smr_dom_sf"/>
</dbReference>
<feature type="region of interest" description="Disordered" evidence="8">
    <location>
        <begin position="1"/>
        <end position="73"/>
    </location>
</feature>
<feature type="compositionally biased region" description="Basic and acidic residues" evidence="8">
    <location>
        <begin position="63"/>
        <end position="73"/>
    </location>
</feature>
<comment type="subcellular location">
    <subcellularLocation>
        <location evidence="1">Mitochondrion inner membrane</location>
        <topology evidence="1">Peripheral membrane protein</topology>
        <orientation evidence="1">Intermembrane side</orientation>
    </subcellularLocation>
</comment>
<keyword evidence="11" id="KW-1185">Reference proteome</keyword>
<dbReference type="InterPro" id="IPR002625">
    <property type="entry name" value="Smr_dom"/>
</dbReference>
<dbReference type="RefSeq" id="XP_060387418.1">
    <property type="nucleotide sequence ID" value="XM_060517884.1"/>
</dbReference>
<dbReference type="SUPFAM" id="SSF144122">
    <property type="entry name" value="Tim10-like"/>
    <property type="match status" value="1"/>
</dbReference>
<feature type="compositionally biased region" description="Basic and acidic residues" evidence="8">
    <location>
        <begin position="26"/>
        <end position="44"/>
    </location>
</feature>
<evidence type="ECO:0000256" key="2">
    <source>
        <dbReference type="ARBA" id="ARBA00006720"/>
    </source>
</evidence>
<dbReference type="EMBL" id="MLFU01000004">
    <property type="protein sequence ID" value="KAK1509720.1"/>
    <property type="molecule type" value="Genomic_DNA"/>
</dbReference>
<keyword evidence="3" id="KW-0999">Mitochondrion inner membrane</keyword>
<evidence type="ECO:0000313" key="11">
    <source>
        <dbReference type="Proteomes" id="UP001227543"/>
    </source>
</evidence>
<dbReference type="SMART" id="SM01162">
    <property type="entry name" value="DUF1771"/>
    <property type="match status" value="1"/>
</dbReference>
<dbReference type="Gene3D" id="3.30.1370.110">
    <property type="match status" value="1"/>
</dbReference>